<evidence type="ECO:0000256" key="5">
    <source>
        <dbReference type="SAM" id="SignalP"/>
    </source>
</evidence>
<dbReference type="Gene3D" id="2.180.10.10">
    <property type="entry name" value="RHS repeat-associated core"/>
    <property type="match status" value="2"/>
</dbReference>
<dbReference type="Proteomes" id="UP000053244">
    <property type="component" value="Unassembled WGS sequence"/>
</dbReference>
<evidence type="ECO:0000313" key="10">
    <source>
        <dbReference type="Proteomes" id="UP000053244"/>
    </source>
</evidence>
<dbReference type="InterPro" id="IPR056823">
    <property type="entry name" value="TEN-like_YD-shell"/>
</dbReference>
<evidence type="ECO:0000256" key="3">
    <source>
        <dbReference type="ARBA" id="ARBA00022729"/>
    </source>
</evidence>
<comment type="subcellular location">
    <subcellularLocation>
        <location evidence="1">Secreted</location>
    </subcellularLocation>
</comment>
<name>A0A117MLG9_9ACTN</name>
<feature type="signal peptide" evidence="5">
    <location>
        <begin position="1"/>
        <end position="38"/>
    </location>
</feature>
<accession>A0A117MLG9</accession>
<evidence type="ECO:0000256" key="1">
    <source>
        <dbReference type="ARBA" id="ARBA00004613"/>
    </source>
</evidence>
<sequence>MAGSLLMSRRPQPGRRAVARWAALLMLVGAGTVEPAHAAAAAEPASKVSGSVPESYQRSDEVSAWLASTATNHEILITDATTATSLTYARPDGTTRTEITTTPVRVKQAGGAWADVDYNLTAVDGGFAPKVSPVDVVFSAGGSGPAVSLDHGSRSADLLWAKSLPAPTIDGPNAFYQLTDNEQLVLTATSDGFEQSLKLLAPPATAPKLRLGFDMTGLTMVANDNGGYDFVQTRDGKATSTVVLTMPKPKMYSSLVVEEERTQVQSLPVTLSADDDGTQYVDLSVGMAFLTDPATVYPVWIDPAVSSVSRYGDTYVTQADSDSHWSDSEIRIGASTSGNIRRSLVRFNTANSVPKGAHVTSAALKLWNFYSGTCTARAMNAYPITADFSTVTWATQPSYTTSYGASASFANGNEDIGCPNAAGSLNVAGMVQAWVSGTIADYGMLLKATNETDTTYAKYFCSMNVDATAVTSCTTTARYPTLSVVYNTYPGTPAGVTFSPKVLGTVTDTYTKAAKIFSTSLTPTFAAKVTNADGGKVSLQVKLSRDLNFTGEGTGEIATYTSAATTPGSTAKVTVPAGVLTNGSHVMYQMRSRVTNGAGGYDYSAWTPASLASTSTTKLQLNTDAPAAPTVSCGAYPAGTWSTQAAATTTCSIDTTAADGAGYYWGLDDPATPNLANDTSNTGAAVTATVPTTPGWHTLYARSRDTALHLSSGATAYTFGVGPGGVLSPDTHASTAKAVALSASANSALTQVTYQWAAGTTSATWSDLPLADVTPNGSPTPVSGWPLTGVSSGNLTTFAGYNWNVASTLAAAGQPDGALRIRAKFTTATGAASYSTERIFILAATTFGQNAATEDLGPGMVSLTTGDFQVGAADAAVGGLSIGRTATSLAPAAASTGATGIFGAGWRAATPGSEAGLGDSELIDNSAVGSMTLQASDGTESVYVKQPSGSYLGIGNADDGSALIKSTSIKNPADASDTTAYTGWQLTDIDGVVTTWVKSGSAWLVKWIDQAGDEGETTYARDSNGRVTTILAPTPVGVTCTTSSFTSPGCTALRVTYASATSATGTEESAWGTYAGLVSGMSWTGYDPATAAMTTKQVAAYLYDSTGHLRVSWDPRLAIPLKTRYAYDTAGRIATVSPPGQNPWVLRYDTTGRLADVSRTDPAHGTATQAIVYDLPVSGNGGAPDVSGPATATWGQVSDLAYSGAATFPSSHVPPANPTTHAYTAGTGDWPYAHITYTDVNGRVVNTAAYGAGNWQITSDRYDDGGNVTWSLSAGNRAQALTPNADTDPFVASQTSSAARADLLATITTYSSDGVDLLSSLGSAHPAQLSNGSTASVRVQTTNTYDDGAPTTDAYHLVTKVVGTPIALDGTTVPADETETTVYGFDPIDGAGRTADTSGWTHMVPTTETTWMGATASSNDLTTKFRFDSSGRVVEERKPGGAATDANTIVTTYYTTATNATYPACGGKPYWAGLKCRTGAGGGPPVPSIIYTYDLYGQVATIAETSGSVVRTTTTRYDEAGRSINTSISVAGLPTSTAVQATSLGFDPATGELLTTTQGSTVITSTYDALGRRMSYTDANGVKTTYTYDIDGDITALDDGKSVTTYTYDSNIEHRGVVTAINAGFGVLSTFSGDYDAAGNLSKQTYPNGMTAAYAYDNLGNATALTYELPAVPGGSAASLTFSTANDATGSTVRSQSPLSVQEYVYDNEGRLTSVHDTIDGACTTRVYGFSQQSDRTSLATYGADDDGNCQKTTATSTVTSTYDTANRVTNAGYAYDPLGRTITVPAVSLASGTDPLSVAYYDTDMAARLTQGAAAKAFTIDPAGRYRSVTDTTDGAEKKRVLHHYAATSDSPSWTETSTDGGATNTWQRNVAGMDGALAAIQKSSGDVDLQITNLHGDVVATVLNHTPTTDDISGAATTSYFETTEYGASRDGAVTRPYGWLGGAQRSSDALASIVLTGVRLYNPAGGRFLQRDPVLGGSANDYDYCSGDPVNCQDASGKSSEVTYKKSKMNPAEVKRCKKRVAECSTYLSVGKQVLDRVAKVFKGQNHTNGRRNAYRHCIWQGLLTYWLGESRAKAWAKAHENGATGDDHDADMFNNISGRNIGKESQKYWGQEQGGKKAWKYICKWCWDVLRRGYLDTSSPRE</sequence>
<evidence type="ECO:0000259" key="7">
    <source>
        <dbReference type="Pfam" id="PF24517"/>
    </source>
</evidence>
<feature type="domain" description="Teneurin-like YD-shell" evidence="8">
    <location>
        <begin position="1543"/>
        <end position="1665"/>
    </location>
</feature>
<dbReference type="NCBIfam" id="TIGR03696">
    <property type="entry name" value="Rhs_assc_core"/>
    <property type="match status" value="1"/>
</dbReference>
<keyword evidence="3 5" id="KW-0732">Signal</keyword>
<gene>
    <name evidence="9" type="ORF">ADL15_44850</name>
</gene>
<keyword evidence="2" id="KW-0964">Secreted</keyword>
<dbReference type="NCBIfam" id="NF033679">
    <property type="entry name" value="DNRLRE_dom"/>
    <property type="match status" value="1"/>
</dbReference>
<proteinExistence type="predicted"/>
<reference evidence="9 10" key="1">
    <citation type="submission" date="2015-10" db="EMBL/GenBank/DDBJ databases">
        <authorList>
            <person name="Gilbert D.G."/>
        </authorList>
    </citation>
    <scope>NUCLEOTIDE SEQUENCE [LARGE SCALE GENOMIC DNA]</scope>
    <source>
        <strain evidence="9 10">NRRL B-16712</strain>
    </source>
</reference>
<dbReference type="InterPro" id="IPR022385">
    <property type="entry name" value="Rhs_assc_core"/>
</dbReference>
<evidence type="ECO:0000256" key="2">
    <source>
        <dbReference type="ARBA" id="ARBA00022525"/>
    </source>
</evidence>
<dbReference type="InterPro" id="IPR054246">
    <property type="entry name" value="DUF6973"/>
</dbReference>
<dbReference type="Pfam" id="PF24517">
    <property type="entry name" value="CBM96"/>
    <property type="match status" value="1"/>
</dbReference>
<evidence type="ECO:0000259" key="6">
    <source>
        <dbReference type="Pfam" id="PF22322"/>
    </source>
</evidence>
<keyword evidence="4" id="KW-0677">Repeat</keyword>
<dbReference type="EMBL" id="LLZH01000326">
    <property type="protein sequence ID" value="KUL23947.1"/>
    <property type="molecule type" value="Genomic_DNA"/>
</dbReference>
<feature type="domain" description="DUF6973" evidence="6">
    <location>
        <begin position="2022"/>
        <end position="2111"/>
    </location>
</feature>
<evidence type="ECO:0000313" key="9">
    <source>
        <dbReference type="EMBL" id="KUL23947.1"/>
    </source>
</evidence>
<keyword evidence="10" id="KW-1185">Reference proteome</keyword>
<dbReference type="Pfam" id="PF22322">
    <property type="entry name" value="DUF6973"/>
    <property type="match status" value="1"/>
</dbReference>
<dbReference type="PANTHER" id="PTHR32305">
    <property type="match status" value="1"/>
</dbReference>
<evidence type="ECO:0000256" key="4">
    <source>
        <dbReference type="ARBA" id="ARBA00022737"/>
    </source>
</evidence>
<feature type="domain" description="Carbohydrate-binding module family 96" evidence="7">
    <location>
        <begin position="308"/>
        <end position="413"/>
    </location>
</feature>
<feature type="chain" id="PRO_5007151178" evidence="5">
    <location>
        <begin position="39"/>
        <end position="2146"/>
    </location>
</feature>
<dbReference type="Pfam" id="PF25023">
    <property type="entry name" value="TEN_YD-shell"/>
    <property type="match status" value="1"/>
</dbReference>
<dbReference type="GO" id="GO:0005576">
    <property type="term" value="C:extracellular region"/>
    <property type="evidence" value="ECO:0007669"/>
    <property type="project" value="UniProtKB-SubCell"/>
</dbReference>
<dbReference type="InterPro" id="IPR050708">
    <property type="entry name" value="T6SS_VgrG/RHS"/>
</dbReference>
<dbReference type="PANTHER" id="PTHR32305:SF15">
    <property type="entry name" value="PROTEIN RHSA-RELATED"/>
    <property type="match status" value="1"/>
</dbReference>
<comment type="caution">
    <text evidence="9">The sequence shown here is derived from an EMBL/GenBank/DDBJ whole genome shotgun (WGS) entry which is preliminary data.</text>
</comment>
<evidence type="ECO:0000259" key="8">
    <source>
        <dbReference type="Pfam" id="PF25023"/>
    </source>
</evidence>
<protein>
    <submittedName>
        <fullName evidence="9">Uncharacterized protein</fullName>
    </submittedName>
</protein>
<organism evidence="9 10">
    <name type="scientific">Actinoplanes awajinensis subsp. mycoplanecinus</name>
    <dbReference type="NCBI Taxonomy" id="135947"/>
    <lineage>
        <taxon>Bacteria</taxon>
        <taxon>Bacillati</taxon>
        <taxon>Actinomycetota</taxon>
        <taxon>Actinomycetes</taxon>
        <taxon>Micromonosporales</taxon>
        <taxon>Micromonosporaceae</taxon>
        <taxon>Actinoplanes</taxon>
    </lineage>
</organism>
<dbReference type="InterPro" id="IPR055372">
    <property type="entry name" value="CBM96"/>
</dbReference>